<dbReference type="Gene3D" id="3.90.228.20">
    <property type="match status" value="1"/>
</dbReference>
<reference evidence="13" key="1">
    <citation type="submission" date="2020-01" db="EMBL/GenBank/DDBJ databases">
        <title>Identification and distribution of gene clusters putatively required for synthesis of sphingolipid metabolism inhibitors in phylogenetically diverse species of the filamentous fungus Fusarium.</title>
        <authorList>
            <person name="Kim H.-S."/>
            <person name="Busman M."/>
            <person name="Brown D.W."/>
            <person name="Divon H."/>
            <person name="Uhlig S."/>
            <person name="Proctor R.H."/>
        </authorList>
    </citation>
    <scope>NUCLEOTIDE SEQUENCE</scope>
    <source>
        <strain evidence="13">NRRL 31653</strain>
    </source>
</reference>
<comment type="similarity">
    <text evidence="2">Belongs to the phosphoenolpyruvate carboxykinase (ATP) family.</text>
</comment>
<dbReference type="Pfam" id="PF12874">
    <property type="entry name" value="zf-met"/>
    <property type="match status" value="1"/>
</dbReference>
<dbReference type="InterPro" id="IPR036236">
    <property type="entry name" value="Znf_C2H2_sf"/>
</dbReference>
<dbReference type="PANTHER" id="PTHR30031:SF0">
    <property type="entry name" value="PHOSPHOENOLPYRUVATE CARBOXYKINASE (ATP)"/>
    <property type="match status" value="1"/>
</dbReference>
<evidence type="ECO:0000256" key="4">
    <source>
        <dbReference type="ARBA" id="ARBA00021932"/>
    </source>
</evidence>
<comment type="pathway">
    <text evidence="1">Carbohydrate biosynthesis; gluconeogenesis.</text>
</comment>
<organism evidence="13 14">
    <name type="scientific">Fusarium agapanthi</name>
    <dbReference type="NCBI Taxonomy" id="1803897"/>
    <lineage>
        <taxon>Eukaryota</taxon>
        <taxon>Fungi</taxon>
        <taxon>Dikarya</taxon>
        <taxon>Ascomycota</taxon>
        <taxon>Pezizomycotina</taxon>
        <taxon>Sordariomycetes</taxon>
        <taxon>Hypocreomycetidae</taxon>
        <taxon>Hypocreales</taxon>
        <taxon>Nectriaceae</taxon>
        <taxon>Fusarium</taxon>
        <taxon>Fusarium fujikuroi species complex</taxon>
    </lineage>
</organism>
<dbReference type="SUPFAM" id="SSF57667">
    <property type="entry name" value="beta-beta-alpha zinc fingers"/>
    <property type="match status" value="1"/>
</dbReference>
<evidence type="ECO:0000256" key="10">
    <source>
        <dbReference type="ARBA" id="ARBA00047371"/>
    </source>
</evidence>
<dbReference type="PROSITE" id="PS00028">
    <property type="entry name" value="ZINC_FINGER_C2H2_1"/>
    <property type="match status" value="1"/>
</dbReference>
<dbReference type="Proteomes" id="UP000737391">
    <property type="component" value="Unassembled WGS sequence"/>
</dbReference>
<dbReference type="OrthoDB" id="184182at2759"/>
<sequence length="1023" mass="114044">MNDPVKRSASLYSNQLLKGPSTQIKASGTGLFKMLPNNVNKTSLHPTGVTPHQEHTELEQELHDKAHIDYDRVAIIPNPSVAALYEDALVYETGTAITSSGALTAYSGAKTGRSPLDKRIVEEASSKDNICPGNTRHFAYITSFTPTTKTSEPKQNVETRAGRASPFQRLQLAFPRGYPEHERHGFDGLSTGAYSLSQLPGHCPHTLTFPSGNCSRLQTETPSPAPEAFGRDQPLFSPHPRFFPTRLPFTISGKAAVWKINRERAVDYLNTRSRIYVIDGFAGWDEKYRIRVRVICARAYHALFMRNMLIRPSREELKDFHPDYTIYNAGKFPANRYTEGMTSGTSVAINFEQKEMVILGTEYADSTMATLDISTILLSLLWAALNVSNWINPRFRMVCPSEARLFELFRLVNFTFCPGLLHVLQASAPPSIQWFLALDSFAPKNVWGVYIIVLKKRNHPSILYIGSSTSAKRGVRARFYEYDAKKKLGTYIPEASNISLYRAVIGLEAVLACYFWAMARRDHDYGFNHLCPWPLESFTYSGACSHNPLKEAIHGDIELSADDLQSLADRVREKNLAYGKEYHTQQRLEATPEFKAAQARANVKHRSTTQKIRQEAVAEKRFHCVPDTRRVKEGGKGPRCDICNKSFKYPSDLKAHKKGATHLRNAAAHVSEFESIENDANLSKGEMKKGVFTVLFYEMPIKHNVLTLHSSANEGKNGDVTLFFGLSGTGKTTLSADPNRALIGDDEHCWSDNGVFNIEGGCYAKTIGLSAEKEPDIFGAIRYGSVLENVVFDPLTREVDYDDATLTENTRCAYPIEYISNAKIPCLSPNSPSNIILLTCDARGVLPPISKLDRNQTMFHFISGYTSKMAGTEDGVTEPQATFSSCFAQPFLALHPMKYAKMLADKIETHKANAWLLNTGWVGAGFAQGGKRCPLKYTRAILDAIHSGDLANVEYENYEVFNLQVPKTCPNVPSELLNPSKAWTAGEDSFKTEVVKLGKLFRENFTKYESEATEDVVKAGPVV</sequence>
<dbReference type="InterPro" id="IPR008210">
    <property type="entry name" value="PEP_carboxykinase_N"/>
</dbReference>
<feature type="domain" description="C2H2-type" evidence="12">
    <location>
        <begin position="638"/>
        <end position="667"/>
    </location>
</feature>
<keyword evidence="6" id="KW-0547">Nucleotide-binding</keyword>
<dbReference type="InterPro" id="IPR015994">
    <property type="entry name" value="PEPCK_ATP_CS"/>
</dbReference>
<evidence type="ECO:0000313" key="13">
    <source>
        <dbReference type="EMBL" id="KAF4500574.1"/>
    </source>
</evidence>
<dbReference type="InterPro" id="IPR001272">
    <property type="entry name" value="PEP_carboxykinase_ATP"/>
</dbReference>
<evidence type="ECO:0000313" key="14">
    <source>
        <dbReference type="Proteomes" id="UP000737391"/>
    </source>
</evidence>
<keyword evidence="11" id="KW-0862">Zinc</keyword>
<protein>
    <recommendedName>
        <fullName evidence="4">Phosphoenolpyruvate carboxykinase (ATP)</fullName>
        <ecNumber evidence="3">4.1.1.49</ecNumber>
    </recommendedName>
</protein>
<dbReference type="EMBL" id="LUFC02000184">
    <property type="protein sequence ID" value="KAF4500574.1"/>
    <property type="molecule type" value="Genomic_DNA"/>
</dbReference>
<keyword evidence="7" id="KW-0210">Decarboxylase</keyword>
<dbReference type="GO" id="GO:0006094">
    <property type="term" value="P:gluconeogenesis"/>
    <property type="evidence" value="ECO:0007669"/>
    <property type="project" value="UniProtKB-KW"/>
</dbReference>
<dbReference type="PROSITE" id="PS00532">
    <property type="entry name" value="PEPCK_ATP"/>
    <property type="match status" value="1"/>
</dbReference>
<evidence type="ECO:0000256" key="1">
    <source>
        <dbReference type="ARBA" id="ARBA00004742"/>
    </source>
</evidence>
<gene>
    <name evidence="13" type="ORF">FAGAP_3230</name>
</gene>
<dbReference type="PANTHER" id="PTHR30031">
    <property type="entry name" value="PHOSPHOENOLPYRUVATE CARBOXYKINASE ATP"/>
    <property type="match status" value="1"/>
</dbReference>
<evidence type="ECO:0000256" key="9">
    <source>
        <dbReference type="ARBA" id="ARBA00023239"/>
    </source>
</evidence>
<evidence type="ECO:0000256" key="3">
    <source>
        <dbReference type="ARBA" id="ARBA00012363"/>
    </source>
</evidence>
<dbReference type="Gene3D" id="3.40.449.10">
    <property type="entry name" value="Phosphoenolpyruvate Carboxykinase, domain 1"/>
    <property type="match status" value="3"/>
</dbReference>
<dbReference type="Gene3D" id="2.170.8.10">
    <property type="entry name" value="Phosphoenolpyruvate Carboxykinase, domain 2"/>
    <property type="match status" value="2"/>
</dbReference>
<dbReference type="SUPFAM" id="SSF68923">
    <property type="entry name" value="PEP carboxykinase N-terminal domain"/>
    <property type="match status" value="2"/>
</dbReference>
<keyword evidence="14" id="KW-1185">Reference proteome</keyword>
<dbReference type="Pfam" id="PF01293">
    <property type="entry name" value="PEPCK_ATP"/>
    <property type="match status" value="3"/>
</dbReference>
<keyword evidence="8" id="KW-0067">ATP-binding</keyword>
<evidence type="ECO:0000256" key="2">
    <source>
        <dbReference type="ARBA" id="ARBA00006052"/>
    </source>
</evidence>
<name>A0A9P5BFJ5_9HYPO</name>
<dbReference type="GO" id="GO:0005524">
    <property type="term" value="F:ATP binding"/>
    <property type="evidence" value="ECO:0007669"/>
    <property type="project" value="UniProtKB-KW"/>
</dbReference>
<evidence type="ECO:0000256" key="8">
    <source>
        <dbReference type="ARBA" id="ARBA00022840"/>
    </source>
</evidence>
<dbReference type="GO" id="GO:0005829">
    <property type="term" value="C:cytosol"/>
    <property type="evidence" value="ECO:0007669"/>
    <property type="project" value="TreeGrafter"/>
</dbReference>
<evidence type="ECO:0000256" key="5">
    <source>
        <dbReference type="ARBA" id="ARBA00022432"/>
    </source>
</evidence>
<accession>A0A9P5BFJ5</accession>
<dbReference type="HAMAP" id="MF_00453">
    <property type="entry name" value="PEPCK_ATP"/>
    <property type="match status" value="1"/>
</dbReference>
<dbReference type="InterPro" id="IPR013035">
    <property type="entry name" value="PEP_carboxykinase_C"/>
</dbReference>
<dbReference type="InterPro" id="IPR013087">
    <property type="entry name" value="Znf_C2H2_type"/>
</dbReference>
<keyword evidence="11" id="KW-0863">Zinc-finger</keyword>
<evidence type="ECO:0000256" key="7">
    <source>
        <dbReference type="ARBA" id="ARBA00022793"/>
    </source>
</evidence>
<dbReference type="PROSITE" id="PS50157">
    <property type="entry name" value="ZINC_FINGER_C2H2_2"/>
    <property type="match status" value="1"/>
</dbReference>
<dbReference type="SUPFAM" id="SSF53795">
    <property type="entry name" value="PEP carboxykinase-like"/>
    <property type="match status" value="1"/>
</dbReference>
<keyword evidence="5" id="KW-0312">Gluconeogenesis</keyword>
<dbReference type="GO" id="GO:0004612">
    <property type="term" value="F:phosphoenolpyruvate carboxykinase (ATP) activity"/>
    <property type="evidence" value="ECO:0007669"/>
    <property type="project" value="UniProtKB-EC"/>
</dbReference>
<evidence type="ECO:0000259" key="12">
    <source>
        <dbReference type="PROSITE" id="PS50157"/>
    </source>
</evidence>
<comment type="catalytic activity">
    <reaction evidence="10">
        <text>oxaloacetate + ATP = phosphoenolpyruvate + ADP + CO2</text>
        <dbReference type="Rhea" id="RHEA:18617"/>
        <dbReference type="ChEBI" id="CHEBI:16452"/>
        <dbReference type="ChEBI" id="CHEBI:16526"/>
        <dbReference type="ChEBI" id="CHEBI:30616"/>
        <dbReference type="ChEBI" id="CHEBI:58702"/>
        <dbReference type="ChEBI" id="CHEBI:456216"/>
        <dbReference type="EC" id="4.1.1.49"/>
    </reaction>
</comment>
<dbReference type="AlphaFoldDB" id="A0A9P5BFJ5"/>
<evidence type="ECO:0000256" key="11">
    <source>
        <dbReference type="PROSITE-ProRule" id="PRU00042"/>
    </source>
</evidence>
<dbReference type="GO" id="GO:0008270">
    <property type="term" value="F:zinc ion binding"/>
    <property type="evidence" value="ECO:0007669"/>
    <property type="project" value="UniProtKB-KW"/>
</dbReference>
<keyword evidence="11" id="KW-0479">Metal-binding</keyword>
<proteinExistence type="inferred from homology"/>
<evidence type="ECO:0000256" key="6">
    <source>
        <dbReference type="ARBA" id="ARBA00022741"/>
    </source>
</evidence>
<keyword evidence="9" id="KW-0456">Lyase</keyword>
<comment type="caution">
    <text evidence="13">The sequence shown here is derived from an EMBL/GenBank/DDBJ whole genome shotgun (WGS) entry which is preliminary data.</text>
</comment>
<dbReference type="EC" id="4.1.1.49" evidence="3"/>